<dbReference type="EMBL" id="CP147982">
    <property type="protein sequence ID" value="WXK75240.1"/>
    <property type="molecule type" value="Genomic_DNA"/>
</dbReference>
<proteinExistence type="predicted"/>
<dbReference type="RefSeq" id="WP_399144739.1">
    <property type="nucleotide sequence ID" value="NZ_CP147982.1"/>
</dbReference>
<evidence type="ECO:0000313" key="1">
    <source>
        <dbReference type="EMBL" id="WXK75240.1"/>
    </source>
</evidence>
<reference evidence="1 2" key="1">
    <citation type="submission" date="2024-03" db="EMBL/GenBank/DDBJ databases">
        <title>The complete genome of Streptomyces sirii sp.nov.</title>
        <authorList>
            <person name="Zakalyukina Y.V."/>
            <person name="Belik A.R."/>
            <person name="Biryukov M.V."/>
            <person name="Baturina O.A."/>
            <person name="Kabilov M.R."/>
        </authorList>
    </citation>
    <scope>NUCLEOTIDE SEQUENCE [LARGE SCALE GENOMIC DNA]</scope>
    <source>
        <strain evidence="1 2">BP-8</strain>
    </source>
</reference>
<protein>
    <submittedName>
        <fullName evidence="1">Uncharacterized protein</fullName>
    </submittedName>
</protein>
<evidence type="ECO:0000313" key="2">
    <source>
        <dbReference type="Proteomes" id="UP001626628"/>
    </source>
</evidence>
<gene>
    <name evidence="1" type="ORF">WAB15_04210</name>
</gene>
<name>A0ABZ2QFU2_9ACTN</name>
<sequence length="41" mass="4072">MSTDTTTVPPASPVAGFAFECTPASTLTNDEIRAADGKGGS</sequence>
<accession>A0ABZ2QFU2</accession>
<organism evidence="1 2">
    <name type="scientific">Streptomyces sirii</name>
    <dbReference type="NCBI Taxonomy" id="3127701"/>
    <lineage>
        <taxon>Bacteria</taxon>
        <taxon>Bacillati</taxon>
        <taxon>Actinomycetota</taxon>
        <taxon>Actinomycetes</taxon>
        <taxon>Kitasatosporales</taxon>
        <taxon>Streptomycetaceae</taxon>
        <taxon>Streptomyces</taxon>
    </lineage>
</organism>
<keyword evidence="2" id="KW-1185">Reference proteome</keyword>
<dbReference type="Proteomes" id="UP001626628">
    <property type="component" value="Chromosome"/>
</dbReference>